<dbReference type="HOGENOM" id="CLU_1698513_0_0_1"/>
<reference evidence="1 2" key="1">
    <citation type="journal article" date="2011" name="Science">
        <title>The Selaginella genome identifies genetic changes associated with the evolution of vascular plants.</title>
        <authorList>
            <person name="Banks J.A."/>
            <person name="Nishiyama T."/>
            <person name="Hasebe M."/>
            <person name="Bowman J.L."/>
            <person name="Gribskov M."/>
            <person name="dePamphilis C."/>
            <person name="Albert V.A."/>
            <person name="Aono N."/>
            <person name="Aoyama T."/>
            <person name="Ambrose B.A."/>
            <person name="Ashton N.W."/>
            <person name="Axtell M.J."/>
            <person name="Barker E."/>
            <person name="Barker M.S."/>
            <person name="Bennetzen J.L."/>
            <person name="Bonawitz N.D."/>
            <person name="Chapple C."/>
            <person name="Cheng C."/>
            <person name="Correa L.G."/>
            <person name="Dacre M."/>
            <person name="DeBarry J."/>
            <person name="Dreyer I."/>
            <person name="Elias M."/>
            <person name="Engstrom E.M."/>
            <person name="Estelle M."/>
            <person name="Feng L."/>
            <person name="Finet C."/>
            <person name="Floyd S.K."/>
            <person name="Frommer W.B."/>
            <person name="Fujita T."/>
            <person name="Gramzow L."/>
            <person name="Gutensohn M."/>
            <person name="Harholt J."/>
            <person name="Hattori M."/>
            <person name="Heyl A."/>
            <person name="Hirai T."/>
            <person name="Hiwatashi Y."/>
            <person name="Ishikawa M."/>
            <person name="Iwata M."/>
            <person name="Karol K.G."/>
            <person name="Koehler B."/>
            <person name="Kolukisaoglu U."/>
            <person name="Kubo M."/>
            <person name="Kurata T."/>
            <person name="Lalonde S."/>
            <person name="Li K."/>
            <person name="Li Y."/>
            <person name="Litt A."/>
            <person name="Lyons E."/>
            <person name="Manning G."/>
            <person name="Maruyama T."/>
            <person name="Michael T.P."/>
            <person name="Mikami K."/>
            <person name="Miyazaki S."/>
            <person name="Morinaga S."/>
            <person name="Murata T."/>
            <person name="Mueller-Roeber B."/>
            <person name="Nelson D.R."/>
            <person name="Obara M."/>
            <person name="Oguri Y."/>
            <person name="Olmstead R.G."/>
            <person name="Onodera N."/>
            <person name="Petersen B.L."/>
            <person name="Pils B."/>
            <person name="Prigge M."/>
            <person name="Rensing S.A."/>
            <person name="Riano-Pachon D.M."/>
            <person name="Roberts A.W."/>
            <person name="Sato Y."/>
            <person name="Scheller H.V."/>
            <person name="Schulz B."/>
            <person name="Schulz C."/>
            <person name="Shakirov E.V."/>
            <person name="Shibagaki N."/>
            <person name="Shinohara N."/>
            <person name="Shippen D.E."/>
            <person name="Soerensen I."/>
            <person name="Sotooka R."/>
            <person name="Sugimoto N."/>
            <person name="Sugita M."/>
            <person name="Sumikawa N."/>
            <person name="Tanurdzic M."/>
            <person name="Theissen G."/>
            <person name="Ulvskov P."/>
            <person name="Wakazuki S."/>
            <person name="Weng J.K."/>
            <person name="Willats W.W."/>
            <person name="Wipf D."/>
            <person name="Wolf P.G."/>
            <person name="Yang L."/>
            <person name="Zimmer A.D."/>
            <person name="Zhu Q."/>
            <person name="Mitros T."/>
            <person name="Hellsten U."/>
            <person name="Loque D."/>
            <person name="Otillar R."/>
            <person name="Salamov A."/>
            <person name="Schmutz J."/>
            <person name="Shapiro H."/>
            <person name="Lindquist E."/>
            <person name="Lucas S."/>
            <person name="Rokhsar D."/>
            <person name="Grigoriev I.V."/>
        </authorList>
    </citation>
    <scope>NUCLEOTIDE SEQUENCE [LARGE SCALE GENOMIC DNA]</scope>
</reference>
<evidence type="ECO:0000313" key="1">
    <source>
        <dbReference type="EMBL" id="EFJ17281.1"/>
    </source>
</evidence>
<dbReference type="Proteomes" id="UP000001514">
    <property type="component" value="Unassembled WGS sequence"/>
</dbReference>
<keyword evidence="2" id="KW-1185">Reference proteome</keyword>
<organism evidence="2">
    <name type="scientific">Selaginella moellendorffii</name>
    <name type="common">Spikemoss</name>
    <dbReference type="NCBI Taxonomy" id="88036"/>
    <lineage>
        <taxon>Eukaryota</taxon>
        <taxon>Viridiplantae</taxon>
        <taxon>Streptophyta</taxon>
        <taxon>Embryophyta</taxon>
        <taxon>Tracheophyta</taxon>
        <taxon>Lycopodiopsida</taxon>
        <taxon>Selaginellales</taxon>
        <taxon>Selaginellaceae</taxon>
        <taxon>Selaginella</taxon>
    </lineage>
</organism>
<gene>
    <name evidence="1" type="ORF">SELMODRAFT_421242</name>
</gene>
<name>D8SEG2_SELML</name>
<dbReference type="Gramene" id="EFJ17281">
    <property type="protein sequence ID" value="EFJ17281"/>
    <property type="gene ID" value="SELMODRAFT_421242"/>
</dbReference>
<protein>
    <submittedName>
        <fullName evidence="1">Uncharacterized protein</fullName>
    </submittedName>
</protein>
<accession>D8SEG2</accession>
<sequence>MEKRAFRGVRNGLELTAAQPAAAVYSIQGSTATGKRKGVNRRVVGTELVKVYDCYLLLTKTPNLCDLPPAHQTAFVDVSQGYQAVFGATSKLGVVLSPRALGKEQEHLGAWLNDSNYAKRENSSHSNTRCVREQHQRPPLECVSSEWNQRGQEAP</sequence>
<dbReference type="InParanoid" id="D8SEG2"/>
<dbReference type="AlphaFoldDB" id="D8SEG2"/>
<dbReference type="EMBL" id="GL377615">
    <property type="protein sequence ID" value="EFJ17281.1"/>
    <property type="molecule type" value="Genomic_DNA"/>
</dbReference>
<dbReference type="KEGG" id="smo:SELMODRAFT_421242"/>
<proteinExistence type="predicted"/>
<evidence type="ECO:0000313" key="2">
    <source>
        <dbReference type="Proteomes" id="UP000001514"/>
    </source>
</evidence>